<proteinExistence type="predicted"/>
<dbReference type="Pfam" id="PF22942">
    <property type="entry name" value="DUF7025"/>
    <property type="match status" value="1"/>
</dbReference>
<dbReference type="SUPFAM" id="SSF52540">
    <property type="entry name" value="P-loop containing nucleoside triphosphate hydrolases"/>
    <property type="match status" value="1"/>
</dbReference>
<gene>
    <name evidence="3" type="ORF">AC579_6750</name>
</gene>
<dbReference type="InterPro" id="IPR027417">
    <property type="entry name" value="P-loop_NTPase"/>
</dbReference>
<dbReference type="SMART" id="SM00382">
    <property type="entry name" value="AAA"/>
    <property type="match status" value="1"/>
</dbReference>
<protein>
    <recommendedName>
        <fullName evidence="2">AAA+ ATPase domain-containing protein</fullName>
    </recommendedName>
</protein>
<dbReference type="Pfam" id="PF00004">
    <property type="entry name" value="AAA"/>
    <property type="match status" value="1"/>
</dbReference>
<evidence type="ECO:0000256" key="1">
    <source>
        <dbReference type="SAM" id="MobiDB-lite"/>
    </source>
</evidence>
<evidence type="ECO:0000313" key="3">
    <source>
        <dbReference type="EMBL" id="KXT09858.1"/>
    </source>
</evidence>
<dbReference type="PANTHER" id="PTHR46411:SF3">
    <property type="entry name" value="AAA+ ATPASE DOMAIN-CONTAINING PROTEIN"/>
    <property type="match status" value="1"/>
</dbReference>
<dbReference type="OrthoDB" id="10042665at2759"/>
<feature type="region of interest" description="Disordered" evidence="1">
    <location>
        <begin position="29"/>
        <end position="54"/>
    </location>
</feature>
<name>A0A139I599_9PEZI</name>
<dbReference type="EMBL" id="LFZO01000301">
    <property type="protein sequence ID" value="KXT09858.1"/>
    <property type="molecule type" value="Genomic_DNA"/>
</dbReference>
<feature type="region of interest" description="Disordered" evidence="1">
    <location>
        <begin position="352"/>
        <end position="383"/>
    </location>
</feature>
<dbReference type="STRING" id="113226.A0A139I599"/>
<dbReference type="InterPro" id="IPR003959">
    <property type="entry name" value="ATPase_AAA_core"/>
</dbReference>
<dbReference type="Proteomes" id="UP000073492">
    <property type="component" value="Unassembled WGS sequence"/>
</dbReference>
<dbReference type="InterPro" id="IPR054289">
    <property type="entry name" value="DUF7025"/>
</dbReference>
<keyword evidence="4" id="KW-1185">Reference proteome</keyword>
<feature type="domain" description="AAA+ ATPase" evidence="2">
    <location>
        <begin position="545"/>
        <end position="674"/>
    </location>
</feature>
<dbReference type="GO" id="GO:0005524">
    <property type="term" value="F:ATP binding"/>
    <property type="evidence" value="ECO:0007669"/>
    <property type="project" value="InterPro"/>
</dbReference>
<dbReference type="InterPro" id="IPR003593">
    <property type="entry name" value="AAA+_ATPase"/>
</dbReference>
<dbReference type="CDD" id="cd19481">
    <property type="entry name" value="RecA-like_protease"/>
    <property type="match status" value="1"/>
</dbReference>
<dbReference type="AlphaFoldDB" id="A0A139I599"/>
<organism evidence="3 4">
    <name type="scientific">Pseudocercospora musae</name>
    <dbReference type="NCBI Taxonomy" id="113226"/>
    <lineage>
        <taxon>Eukaryota</taxon>
        <taxon>Fungi</taxon>
        <taxon>Dikarya</taxon>
        <taxon>Ascomycota</taxon>
        <taxon>Pezizomycotina</taxon>
        <taxon>Dothideomycetes</taxon>
        <taxon>Dothideomycetidae</taxon>
        <taxon>Mycosphaerellales</taxon>
        <taxon>Mycosphaerellaceae</taxon>
        <taxon>Pseudocercospora</taxon>
    </lineage>
</organism>
<reference evidence="3 4" key="1">
    <citation type="submission" date="2015-07" db="EMBL/GenBank/DDBJ databases">
        <title>Comparative genomics of the Sigatoka disease complex on banana suggests a link between parallel evolutionary changes in Pseudocercospora fijiensis and Pseudocercospora eumusae and increased virulence on the banana host.</title>
        <authorList>
            <person name="Chang T.-C."/>
            <person name="Salvucci A."/>
            <person name="Crous P.W."/>
            <person name="Stergiopoulos I."/>
        </authorList>
    </citation>
    <scope>NUCLEOTIDE SEQUENCE [LARGE SCALE GENOMIC DNA]</scope>
    <source>
        <strain evidence="3 4">CBS 116634</strain>
    </source>
</reference>
<dbReference type="Gene3D" id="3.40.50.300">
    <property type="entry name" value="P-loop containing nucleotide triphosphate hydrolases"/>
    <property type="match status" value="1"/>
</dbReference>
<evidence type="ECO:0000313" key="4">
    <source>
        <dbReference type="Proteomes" id="UP000073492"/>
    </source>
</evidence>
<evidence type="ECO:0000259" key="2">
    <source>
        <dbReference type="SMART" id="SM00382"/>
    </source>
</evidence>
<comment type="caution">
    <text evidence="3">The sequence shown here is derived from an EMBL/GenBank/DDBJ whole genome shotgun (WGS) entry which is preliminary data.</text>
</comment>
<accession>A0A139I599</accession>
<dbReference type="GO" id="GO:0016887">
    <property type="term" value="F:ATP hydrolysis activity"/>
    <property type="evidence" value="ECO:0007669"/>
    <property type="project" value="InterPro"/>
</dbReference>
<sequence length="779" mass="88809">MDTSAISLEAKLERVEQKILDLERKYAKKVAKSESSSSDDENDTAELSPTVKLKETASTHGVRIVTSRLDIKSRDRKDFDEPKTPQEKDSEVRSEQAVLLRKVLDDRDLHGEIEIHDPALKALLRKLLWHYPRHWAVEGTEDFTSPYEPLILNWDLLWAESGKECEDESQTCAEEARQSLRQLLSAILQGSGDAKLDSYLEAQQSLKKSRHITFQALWTIFPPGALVWTQLFTAKDQILVVSGPKSRSWPREGGSLRPGQRVTWALNCMAYDFDGKGFRRKEVTIRFDAFEGIKPIASLPACPLDILQNPRREDIRSRLLKRGKLFRRYCTVDGNENMYTYTGSALVKRQVSSGSRSDDDYSSDSDSGSAFRRSPFTSPPGRGQEPLFLRNADVMVDFQSYFQYSKTRLKIGTAEISDLVNECHCKDCELNSDLKQSLRTHYDQVEKETEFSEWDDVQLMMCPPRVLGYALREKRWAQLDVECLRQIEQQSFKQVMSKLHLDGADGGLKTKELLYQLVKNHGAAEDVERGSHSYEVDDIVAEKGKGLVFLLYGSPGVGKTSTAQMIARVARKPLISISVADVGTNAQKIEKRLNDIFELATTWKAILLIDEADVFLQSRRRDYGGHSAEGSGLVSIFLRFLEYYRGILFLTTNQIAQFDVAVQSRVHVAIKYDELKMGQTVAIFMNFVDQYHSKGVVGNYSAIKEYAEEELHTKNFDGRQIRNIVTIAMGHARGENSTGQLELKHIKRVVWYVECFKNDLYGQMIQWENDQANARRRKM</sequence>
<dbReference type="PANTHER" id="PTHR46411">
    <property type="entry name" value="FAMILY ATPASE, PUTATIVE-RELATED"/>
    <property type="match status" value="1"/>
</dbReference>